<keyword evidence="2" id="KW-1185">Reference proteome</keyword>
<reference evidence="1" key="3">
    <citation type="submission" date="2022-06" db="EMBL/GenBank/DDBJ databases">
        <title>Resources to Facilitate Use of the Altered Schaedler Flora (ASF) Mouse Model to Study Microbiome Function.</title>
        <authorList>
            <person name="Proctor A."/>
            <person name="Parvinroo S."/>
            <person name="Richie T."/>
            <person name="Jia X."/>
            <person name="Lee S.T.M."/>
            <person name="Karp P.D."/>
            <person name="Paley S."/>
            <person name="Kostic A.D."/>
            <person name="Pierre J.F."/>
            <person name="Wannemuehler M.J."/>
            <person name="Phillips G.J."/>
        </authorList>
    </citation>
    <scope>NUCLEOTIDE SEQUENCE</scope>
    <source>
        <strain evidence="1">ASF457</strain>
    </source>
</reference>
<reference evidence="1" key="2">
    <citation type="submission" date="2022-05" db="EMBL/GenBank/DDBJ databases">
        <authorList>
            <person name="Proctor A.L."/>
            <person name="Phillips G.J."/>
            <person name="Wannemuehler M.J."/>
        </authorList>
    </citation>
    <scope>NUCLEOTIDE SEQUENCE</scope>
    <source>
        <strain evidence="1">ASF457</strain>
    </source>
</reference>
<dbReference type="OrthoDB" id="5325609at2"/>
<dbReference type="InterPro" id="IPR024229">
    <property type="entry name" value="DUF3781"/>
</dbReference>
<reference evidence="1" key="1">
    <citation type="journal article" date="2014" name="Genome Announc.">
        <title>Draft genome sequences of the altered schaedler flora, a defined bacterial community from gnotobiotic mice.</title>
        <authorList>
            <person name="Wannemuehler M.J."/>
            <person name="Overstreet A.M."/>
            <person name="Ward D.V."/>
            <person name="Phillips G.J."/>
        </authorList>
    </citation>
    <scope>NUCLEOTIDE SEQUENCE</scope>
    <source>
        <strain evidence="1">ASF457</strain>
    </source>
</reference>
<dbReference type="eggNOG" id="COG3153">
    <property type="taxonomic scope" value="Bacteria"/>
</dbReference>
<gene>
    <name evidence="1" type="ORF">N508_000765</name>
</gene>
<dbReference type="Pfam" id="PF12636">
    <property type="entry name" value="DUF3781"/>
    <property type="match status" value="1"/>
</dbReference>
<dbReference type="KEGG" id="msch:N508_000765"/>
<sequence length="84" mass="9961">MEKELLINLEKLHTTKLGIIRIKKNLCLNDYEDVIEWCKRKISQKKINTVRKGKNWYISFDDCIITVNACSFTIITAHKKKYKS</sequence>
<protein>
    <submittedName>
        <fullName evidence="1">Uncharacterized protein</fullName>
    </submittedName>
</protein>
<dbReference type="EMBL" id="CP097562">
    <property type="protein sequence ID" value="USF23698.1"/>
    <property type="molecule type" value="Genomic_DNA"/>
</dbReference>
<dbReference type="AlphaFoldDB" id="V2QF61"/>
<organism evidence="1 2">
    <name type="scientific">Mucispirillum schaedleri ASF457</name>
    <dbReference type="NCBI Taxonomy" id="1379858"/>
    <lineage>
        <taxon>Bacteria</taxon>
        <taxon>Pseudomonadati</taxon>
        <taxon>Deferribacterota</taxon>
        <taxon>Deferribacteres</taxon>
        <taxon>Deferribacterales</taxon>
        <taxon>Mucispirillaceae</taxon>
        <taxon>Mucispirillum</taxon>
    </lineage>
</organism>
<evidence type="ECO:0000313" key="1">
    <source>
        <dbReference type="EMBL" id="USF23698.1"/>
    </source>
</evidence>
<name>V2QF61_9BACT</name>
<dbReference type="Proteomes" id="UP000017429">
    <property type="component" value="Chromosome"/>
</dbReference>
<evidence type="ECO:0000313" key="2">
    <source>
        <dbReference type="Proteomes" id="UP000017429"/>
    </source>
</evidence>
<proteinExistence type="predicted"/>
<dbReference type="RefSeq" id="WP_023275071.1">
    <property type="nucleotide sequence ID" value="NZ_CP097562.1"/>
</dbReference>
<accession>V2QF61</accession>